<evidence type="ECO:0000256" key="1">
    <source>
        <dbReference type="SAM" id="MobiDB-lite"/>
    </source>
</evidence>
<dbReference type="Pfam" id="PF02458">
    <property type="entry name" value="Transferase"/>
    <property type="match status" value="1"/>
</dbReference>
<accession>A0A9P9FNY2</accession>
<keyword evidence="3" id="KW-1185">Reference proteome</keyword>
<dbReference type="EMBL" id="JAGMUV010000003">
    <property type="protein sequence ID" value="KAH7165871.1"/>
    <property type="molecule type" value="Genomic_DNA"/>
</dbReference>
<proteinExistence type="predicted"/>
<feature type="compositionally biased region" description="Acidic residues" evidence="1">
    <location>
        <begin position="16"/>
        <end position="26"/>
    </location>
</feature>
<dbReference type="AlphaFoldDB" id="A0A9P9FNY2"/>
<dbReference type="InterPro" id="IPR023213">
    <property type="entry name" value="CAT-like_dom_sf"/>
</dbReference>
<dbReference type="OrthoDB" id="1862401at2759"/>
<protein>
    <submittedName>
        <fullName evidence="2">Uncharacterized protein</fullName>
    </submittedName>
</protein>
<dbReference type="Proteomes" id="UP000738349">
    <property type="component" value="Unassembled WGS sequence"/>
</dbReference>
<dbReference type="Gene3D" id="3.30.559.10">
    <property type="entry name" value="Chloramphenicol acetyltransferase-like domain"/>
    <property type="match status" value="2"/>
</dbReference>
<comment type="caution">
    <text evidence="2">The sequence shown here is derived from an EMBL/GenBank/DDBJ whole genome shotgun (WGS) entry which is preliminary data.</text>
</comment>
<sequence>MDPSPVGQPDGMTTSDDSDEAEVNEEEVIESIEVDQLENLSQVDHRNGNGVGPEPVLANGYHEDLNLSLELSPLEQSAPRRYIRIAMAMNWDYHPEIELQQQDDVYGCVSDAFLETIERWPYLSGSFFLSDIDAGMLQLRYPERVDKRNLGQRVHVRCIAIWDPAQVANLYHLEMSSFGRNRFRWGGAPILDGFPPVTANITFDRGAVIIGWSFSEAIFDGEAIRNFFDAFILSTHGADDNRYIDQDRTLPTSETDEVNLNLFPCFDWSGCAIERRTPQRRLRSKVFIISAETVAQLYCDIRRTIYDSGTRGFALFEDCVFALFWVAIMRARFQNGRIHHEDKVHVFYSVPGAQHTRMPPGFNYDYCGNTTVTPVATLSAEDLIRPPNTHMEELRRRMNLHDLALAGQELRDALQSFRASDLSQLVALKRTTDPVLTLAAHERALRRHTDCLAFEDWTTYSGNLAPRIPWTRDRKACYFPCFDDLQEGTVIILPRKYQYYGHDDWNICVCLAEDDMNYVTELLERDVWWSPPRPPPPVMRRETVW</sequence>
<gene>
    <name evidence="2" type="ORF">EDB81DRAFT_878233</name>
</gene>
<evidence type="ECO:0000313" key="2">
    <source>
        <dbReference type="EMBL" id="KAH7165871.1"/>
    </source>
</evidence>
<feature type="region of interest" description="Disordered" evidence="1">
    <location>
        <begin position="1"/>
        <end position="26"/>
    </location>
</feature>
<evidence type="ECO:0000313" key="3">
    <source>
        <dbReference type="Proteomes" id="UP000738349"/>
    </source>
</evidence>
<name>A0A9P9FNY2_9HYPO</name>
<organism evidence="2 3">
    <name type="scientific">Dactylonectria macrodidyma</name>
    <dbReference type="NCBI Taxonomy" id="307937"/>
    <lineage>
        <taxon>Eukaryota</taxon>
        <taxon>Fungi</taxon>
        <taxon>Dikarya</taxon>
        <taxon>Ascomycota</taxon>
        <taxon>Pezizomycotina</taxon>
        <taxon>Sordariomycetes</taxon>
        <taxon>Hypocreomycetidae</taxon>
        <taxon>Hypocreales</taxon>
        <taxon>Nectriaceae</taxon>
        <taxon>Dactylonectria</taxon>
    </lineage>
</organism>
<reference evidence="2" key="1">
    <citation type="journal article" date="2021" name="Nat. Commun.">
        <title>Genetic determinants of endophytism in the Arabidopsis root mycobiome.</title>
        <authorList>
            <person name="Mesny F."/>
            <person name="Miyauchi S."/>
            <person name="Thiergart T."/>
            <person name="Pickel B."/>
            <person name="Atanasova L."/>
            <person name="Karlsson M."/>
            <person name="Huettel B."/>
            <person name="Barry K.W."/>
            <person name="Haridas S."/>
            <person name="Chen C."/>
            <person name="Bauer D."/>
            <person name="Andreopoulos W."/>
            <person name="Pangilinan J."/>
            <person name="LaButti K."/>
            <person name="Riley R."/>
            <person name="Lipzen A."/>
            <person name="Clum A."/>
            <person name="Drula E."/>
            <person name="Henrissat B."/>
            <person name="Kohler A."/>
            <person name="Grigoriev I.V."/>
            <person name="Martin F.M."/>
            <person name="Hacquard S."/>
        </authorList>
    </citation>
    <scope>NUCLEOTIDE SEQUENCE</scope>
    <source>
        <strain evidence="2">MPI-CAGE-AT-0147</strain>
    </source>
</reference>